<protein>
    <submittedName>
        <fullName evidence="4">Glycosyltransferase family 4 protein</fullName>
    </submittedName>
</protein>
<name>A0A494YZU6_9BACI</name>
<dbReference type="AlphaFoldDB" id="A0A494YZU6"/>
<evidence type="ECO:0000259" key="2">
    <source>
        <dbReference type="Pfam" id="PF00534"/>
    </source>
</evidence>
<dbReference type="PANTHER" id="PTHR46401">
    <property type="entry name" value="GLYCOSYLTRANSFERASE WBBK-RELATED"/>
    <property type="match status" value="1"/>
</dbReference>
<gene>
    <name evidence="4" type="ORF">D8M05_09410</name>
</gene>
<proteinExistence type="predicted"/>
<dbReference type="InterPro" id="IPR001296">
    <property type="entry name" value="Glyco_trans_1"/>
</dbReference>
<evidence type="ECO:0000313" key="4">
    <source>
        <dbReference type="EMBL" id="RKQ15713.1"/>
    </source>
</evidence>
<evidence type="ECO:0000256" key="1">
    <source>
        <dbReference type="ARBA" id="ARBA00022679"/>
    </source>
</evidence>
<dbReference type="CDD" id="cd03801">
    <property type="entry name" value="GT4_PimA-like"/>
    <property type="match status" value="1"/>
</dbReference>
<dbReference type="OrthoDB" id="9802525at2"/>
<dbReference type="SUPFAM" id="SSF53756">
    <property type="entry name" value="UDP-Glycosyltransferase/glycogen phosphorylase"/>
    <property type="match status" value="1"/>
</dbReference>
<dbReference type="InterPro" id="IPR028098">
    <property type="entry name" value="Glyco_trans_4-like_N"/>
</dbReference>
<dbReference type="Pfam" id="PF13439">
    <property type="entry name" value="Glyco_transf_4"/>
    <property type="match status" value="1"/>
</dbReference>
<dbReference type="Proteomes" id="UP000281813">
    <property type="component" value="Unassembled WGS sequence"/>
</dbReference>
<comment type="caution">
    <text evidence="4">The sequence shown here is derived from an EMBL/GenBank/DDBJ whole genome shotgun (WGS) entry which is preliminary data.</text>
</comment>
<dbReference type="PANTHER" id="PTHR46401:SF2">
    <property type="entry name" value="GLYCOSYLTRANSFERASE WBBK-RELATED"/>
    <property type="match status" value="1"/>
</dbReference>
<accession>A0A494YZU6</accession>
<feature type="domain" description="Glycosyltransferase subfamily 4-like N-terminal" evidence="3">
    <location>
        <begin position="46"/>
        <end position="157"/>
    </location>
</feature>
<evidence type="ECO:0000259" key="3">
    <source>
        <dbReference type="Pfam" id="PF13439"/>
    </source>
</evidence>
<dbReference type="GO" id="GO:0016757">
    <property type="term" value="F:glycosyltransferase activity"/>
    <property type="evidence" value="ECO:0007669"/>
    <property type="project" value="InterPro"/>
</dbReference>
<keyword evidence="5" id="KW-1185">Reference proteome</keyword>
<dbReference type="EMBL" id="RBZO01000012">
    <property type="protein sequence ID" value="RKQ15713.1"/>
    <property type="molecule type" value="Genomic_DNA"/>
</dbReference>
<keyword evidence="1 4" id="KW-0808">Transferase</keyword>
<dbReference type="GO" id="GO:0009103">
    <property type="term" value="P:lipopolysaccharide biosynthetic process"/>
    <property type="evidence" value="ECO:0007669"/>
    <property type="project" value="TreeGrafter"/>
</dbReference>
<organism evidence="4 5">
    <name type="scientific">Oceanobacillus bengalensis</name>
    <dbReference type="NCBI Taxonomy" id="1435466"/>
    <lineage>
        <taxon>Bacteria</taxon>
        <taxon>Bacillati</taxon>
        <taxon>Bacillota</taxon>
        <taxon>Bacilli</taxon>
        <taxon>Bacillales</taxon>
        <taxon>Bacillaceae</taxon>
        <taxon>Oceanobacillus</taxon>
    </lineage>
</organism>
<sequence length="362" mass="41679">MKLLLISNMYPDKDNPNYGVFVKNTENILLDEGFEVDKVVFFKQKGHLKKLLLYIIYYIKIIWKGLFSTYDIIYVHYAAHNSLALNFLYKIKPVRIFTNVHGSDVVPEFRKREKLQKHVHTLLNHSDRIITPSNYYKEVVTKKYNIDPQKIRVFPSGGIDFNTFHPLDKRKAMNKLGLSHDVNYIGYVGRIDVLKGWDIFLQALKMLNDEGKLKNTKAIMIGNGLQIQKLHELINKSGLDDKIVYFDFMNQNDLKYAYNAIDVFCFPTMREGESLGLVGLEAMACARPVIGSEMGGILDYTVNDLNGFLFRPGDPSDLKNKIEKFMKLSDKEKGEMSIQAINTAEKYELGNIKPILVDIFRA</sequence>
<evidence type="ECO:0000313" key="5">
    <source>
        <dbReference type="Proteomes" id="UP000281813"/>
    </source>
</evidence>
<dbReference type="Gene3D" id="3.40.50.2000">
    <property type="entry name" value="Glycogen Phosphorylase B"/>
    <property type="match status" value="2"/>
</dbReference>
<dbReference type="RefSeq" id="WP_121131112.1">
    <property type="nucleotide sequence ID" value="NZ_JBHUFK010000002.1"/>
</dbReference>
<reference evidence="4 5" key="1">
    <citation type="journal article" date="2015" name="Antonie Van Leeuwenhoek">
        <title>Oceanobacillus bengalensis sp. nov., a bacterium isolated from seawater of the Bay of Bengal.</title>
        <authorList>
            <person name="Yongchang O."/>
            <person name="Xiang W."/>
            <person name="Wang G."/>
        </authorList>
    </citation>
    <scope>NUCLEOTIDE SEQUENCE [LARGE SCALE GENOMIC DNA]</scope>
    <source>
        <strain evidence="4 5">MCCC 1K00260</strain>
    </source>
</reference>
<dbReference type="Pfam" id="PF00534">
    <property type="entry name" value="Glycos_transf_1"/>
    <property type="match status" value="1"/>
</dbReference>
<feature type="domain" description="Glycosyl transferase family 1" evidence="2">
    <location>
        <begin position="168"/>
        <end position="331"/>
    </location>
</feature>